<dbReference type="EMBL" id="GBEZ01016367">
    <property type="protein sequence ID" value="JAC69876.1"/>
    <property type="molecule type" value="Transcribed_RNA"/>
</dbReference>
<protein>
    <submittedName>
        <fullName evidence="1">Uncharacterized protein</fullName>
    </submittedName>
</protein>
<gene>
    <name evidence="1" type="ORF">TSPGSL018_5348</name>
</gene>
<organism evidence="1">
    <name type="scientific">Tetraselmis sp. GSL018</name>
    <dbReference type="NCBI Taxonomy" id="582737"/>
    <lineage>
        <taxon>Eukaryota</taxon>
        <taxon>Viridiplantae</taxon>
        <taxon>Chlorophyta</taxon>
        <taxon>core chlorophytes</taxon>
        <taxon>Chlorodendrophyceae</taxon>
        <taxon>Chlorodendrales</taxon>
        <taxon>Chlorodendraceae</taxon>
        <taxon>Tetraselmis</taxon>
    </lineage>
</organism>
<proteinExistence type="predicted"/>
<reference evidence="1" key="1">
    <citation type="submission" date="2014-05" db="EMBL/GenBank/DDBJ databases">
        <title>The transcriptome of the halophilic microalga Tetraselmis sp. GSL018 isolated from the Great Salt Lake, Utah.</title>
        <authorList>
            <person name="Jinkerson R.E."/>
            <person name="D'Adamo S."/>
            <person name="Posewitz M.C."/>
        </authorList>
    </citation>
    <scope>NUCLEOTIDE SEQUENCE</scope>
    <source>
        <strain evidence="1">GSL018</strain>
    </source>
</reference>
<accession>A0A061RH78</accession>
<sequence length="92" mass="10406">REREREREGCEPRLCRSPLVCMCVLISYPPLPPFSLPLSLFTSFHCSDPFSCFFPLCLSLFLSPLPLPHSPFSLPFSPFPLSHHSLSLSLSL</sequence>
<name>A0A061RH78_9CHLO</name>
<dbReference type="AlphaFoldDB" id="A0A061RH78"/>
<feature type="non-terminal residue" evidence="1">
    <location>
        <position position="1"/>
    </location>
</feature>
<evidence type="ECO:0000313" key="1">
    <source>
        <dbReference type="EMBL" id="JAC69876.1"/>
    </source>
</evidence>
<feature type="non-terminal residue" evidence="1">
    <location>
        <position position="92"/>
    </location>
</feature>